<reference evidence="1" key="1">
    <citation type="journal article" date="2020" name="Stud. Mycol.">
        <title>101 Dothideomycetes genomes: a test case for predicting lifestyles and emergence of pathogens.</title>
        <authorList>
            <person name="Haridas S."/>
            <person name="Albert R."/>
            <person name="Binder M."/>
            <person name="Bloem J."/>
            <person name="Labutti K."/>
            <person name="Salamov A."/>
            <person name="Andreopoulos B."/>
            <person name="Baker S."/>
            <person name="Barry K."/>
            <person name="Bills G."/>
            <person name="Bluhm B."/>
            <person name="Cannon C."/>
            <person name="Castanera R."/>
            <person name="Culley D."/>
            <person name="Daum C."/>
            <person name="Ezra D."/>
            <person name="Gonzalez J."/>
            <person name="Henrissat B."/>
            <person name="Kuo A."/>
            <person name="Liang C."/>
            <person name="Lipzen A."/>
            <person name="Lutzoni F."/>
            <person name="Magnuson J."/>
            <person name="Mondo S."/>
            <person name="Nolan M."/>
            <person name="Ohm R."/>
            <person name="Pangilinan J."/>
            <person name="Park H.-J."/>
            <person name="Ramirez L."/>
            <person name="Alfaro M."/>
            <person name="Sun H."/>
            <person name="Tritt A."/>
            <person name="Yoshinaga Y."/>
            <person name="Zwiers L.-H."/>
            <person name="Turgeon B."/>
            <person name="Goodwin S."/>
            <person name="Spatafora J."/>
            <person name="Crous P."/>
            <person name="Grigoriev I."/>
        </authorList>
    </citation>
    <scope>NUCLEOTIDE SEQUENCE</scope>
    <source>
        <strain evidence="1">ATCC 200398</strain>
    </source>
</reference>
<dbReference type="Proteomes" id="UP000799755">
    <property type="component" value="Unassembled WGS sequence"/>
</dbReference>
<evidence type="ECO:0000313" key="1">
    <source>
        <dbReference type="EMBL" id="KAF2471582.1"/>
    </source>
</evidence>
<accession>A0ACB6QZ84</accession>
<proteinExistence type="predicted"/>
<sequence length="151" mass="16960">MLTNFAGKGVLSTGAHPKIDEGMRELKIGKNTWWRAVMRNILSGRDHCGGRARIPNGEVKTAPGQNEEARWHPHTWLLMNVYIYARPQIQSVDPTSKQKGILGKYSGCISLIYPIVFSTTPIYRPIYTKIRKVIAQPIIVISCCTTNPTPR</sequence>
<protein>
    <submittedName>
        <fullName evidence="1">Uncharacterized protein</fullName>
    </submittedName>
</protein>
<gene>
    <name evidence="1" type="ORF">BDR25DRAFT_354102</name>
</gene>
<dbReference type="EMBL" id="MU003504">
    <property type="protein sequence ID" value="KAF2471582.1"/>
    <property type="molecule type" value="Genomic_DNA"/>
</dbReference>
<organism evidence="1 2">
    <name type="scientific">Lindgomyces ingoldianus</name>
    <dbReference type="NCBI Taxonomy" id="673940"/>
    <lineage>
        <taxon>Eukaryota</taxon>
        <taxon>Fungi</taxon>
        <taxon>Dikarya</taxon>
        <taxon>Ascomycota</taxon>
        <taxon>Pezizomycotina</taxon>
        <taxon>Dothideomycetes</taxon>
        <taxon>Pleosporomycetidae</taxon>
        <taxon>Pleosporales</taxon>
        <taxon>Lindgomycetaceae</taxon>
        <taxon>Lindgomyces</taxon>
    </lineage>
</organism>
<comment type="caution">
    <text evidence="1">The sequence shown here is derived from an EMBL/GenBank/DDBJ whole genome shotgun (WGS) entry which is preliminary data.</text>
</comment>
<evidence type="ECO:0000313" key="2">
    <source>
        <dbReference type="Proteomes" id="UP000799755"/>
    </source>
</evidence>
<keyword evidence="2" id="KW-1185">Reference proteome</keyword>
<name>A0ACB6QZ84_9PLEO</name>